<dbReference type="SUPFAM" id="SSF56796">
    <property type="entry name" value="Dehydroquinate synthase-like"/>
    <property type="match status" value="1"/>
</dbReference>
<dbReference type="Gene3D" id="1.20.1090.10">
    <property type="entry name" value="Dehydroquinate synthase-like - alpha domain"/>
    <property type="match status" value="1"/>
</dbReference>
<dbReference type="Pfam" id="PF25137">
    <property type="entry name" value="ADH_Fe_C"/>
    <property type="match status" value="1"/>
</dbReference>
<dbReference type="EMBL" id="GIIL01007472">
    <property type="protein sequence ID" value="NOV51198.1"/>
    <property type="molecule type" value="Transcribed_RNA"/>
</dbReference>
<evidence type="ECO:0000259" key="1">
    <source>
        <dbReference type="Pfam" id="PF25137"/>
    </source>
</evidence>
<protein>
    <submittedName>
        <fullName evidence="2">Putative alcohol dehydrogenase class iv</fullName>
    </submittedName>
</protein>
<evidence type="ECO:0000313" key="2">
    <source>
        <dbReference type="EMBL" id="NOV51198.1"/>
    </source>
</evidence>
<feature type="domain" description="Fe-containing alcohol dehydrogenase-like C-terminal" evidence="1">
    <location>
        <begin position="1"/>
        <end position="130"/>
    </location>
</feature>
<dbReference type="AlphaFoldDB" id="A0A6M2E1F1"/>
<proteinExistence type="predicted"/>
<sequence length="151" mass="16184">MHLSASAAGVGFCNAGVHLCHAMSYPISGLVKSFVPRGYDPKSKPVIPHGLAVVMTAPAVFEFTAHASPERHLEAAQLLGRDISNDRKIDAGKILGDTIRCYMKELEIENGLTALGYTRADIPNLVKGTLPQVWTGTCIITSSSFSFLAKK</sequence>
<dbReference type="PANTHER" id="PTHR11496">
    <property type="entry name" value="ALCOHOL DEHYDROGENASE"/>
    <property type="match status" value="1"/>
</dbReference>
<name>A0A6M2E1F1_XENCH</name>
<dbReference type="InterPro" id="IPR039697">
    <property type="entry name" value="Alcohol_dehydrogenase_Fe"/>
</dbReference>
<accession>A0A6M2E1F1</accession>
<organism evidence="2">
    <name type="scientific">Xenopsylla cheopis</name>
    <name type="common">Oriental rat flea</name>
    <name type="synonym">Pulex cheopis</name>
    <dbReference type="NCBI Taxonomy" id="163159"/>
    <lineage>
        <taxon>Eukaryota</taxon>
        <taxon>Metazoa</taxon>
        <taxon>Ecdysozoa</taxon>
        <taxon>Arthropoda</taxon>
        <taxon>Hexapoda</taxon>
        <taxon>Insecta</taxon>
        <taxon>Pterygota</taxon>
        <taxon>Neoptera</taxon>
        <taxon>Endopterygota</taxon>
        <taxon>Siphonaptera</taxon>
        <taxon>Pulicidae</taxon>
        <taxon>Xenopsyllinae</taxon>
        <taxon>Xenopsylla</taxon>
    </lineage>
</organism>
<dbReference type="GO" id="GO:0004022">
    <property type="term" value="F:alcohol dehydrogenase (NAD+) activity"/>
    <property type="evidence" value="ECO:0007669"/>
    <property type="project" value="TreeGrafter"/>
</dbReference>
<dbReference type="GO" id="GO:0005739">
    <property type="term" value="C:mitochondrion"/>
    <property type="evidence" value="ECO:0007669"/>
    <property type="project" value="TreeGrafter"/>
</dbReference>
<reference evidence="2" key="1">
    <citation type="submission" date="2020-03" db="EMBL/GenBank/DDBJ databases">
        <title>Transcriptomic Profiling of the Digestive Tract of the Rat Flea, Xenopsylla cheopis, Following Blood Feeding and Infection with Yersinia pestis.</title>
        <authorList>
            <person name="Bland D.M."/>
            <person name="Martens C.A."/>
            <person name="Virtaneva K."/>
            <person name="Kanakabandi K."/>
            <person name="Long D."/>
            <person name="Rosenke R."/>
            <person name="Saturday G.A."/>
            <person name="Hoyt F.H."/>
            <person name="Bruno D.P."/>
            <person name="Ribeiro J.M.C."/>
            <person name="Hinnebusch J."/>
        </authorList>
    </citation>
    <scope>NUCLEOTIDE SEQUENCE</scope>
</reference>
<dbReference type="InterPro" id="IPR056798">
    <property type="entry name" value="ADH_Fe_C"/>
</dbReference>
<dbReference type="PANTHER" id="PTHR11496:SF83">
    <property type="entry name" value="HYDROXYACID-OXOACID TRANSHYDROGENASE, MITOCHONDRIAL"/>
    <property type="match status" value="1"/>
</dbReference>